<dbReference type="PANTHER" id="PTHR23508:SF10">
    <property type="entry name" value="CARBOXYLIC ACID TRANSPORTER PROTEIN HOMOLOG"/>
    <property type="match status" value="1"/>
</dbReference>
<evidence type="ECO:0000256" key="4">
    <source>
        <dbReference type="ARBA" id="ARBA00023136"/>
    </source>
</evidence>
<dbReference type="Pfam" id="PF07690">
    <property type="entry name" value="MFS_1"/>
    <property type="match status" value="2"/>
</dbReference>
<reference evidence="5" key="1">
    <citation type="submission" date="2018-11" db="EMBL/GenBank/DDBJ databases">
        <authorList>
            <consortium name="Genoscope - CEA"/>
            <person name="William W."/>
        </authorList>
    </citation>
    <scope>NUCLEOTIDE SEQUENCE [LARGE SCALE GENOMIC DNA]</scope>
    <source>
        <strain evidence="5">T9AD</strain>
    </source>
</reference>
<dbReference type="GO" id="GO:0005886">
    <property type="term" value="C:plasma membrane"/>
    <property type="evidence" value="ECO:0007669"/>
    <property type="project" value="TreeGrafter"/>
</dbReference>
<dbReference type="InterPro" id="IPR005829">
    <property type="entry name" value="Sugar_transporter_CS"/>
</dbReference>
<keyword evidence="4" id="KW-0472">Membrane</keyword>
<keyword evidence="3" id="KW-1133">Transmembrane helix</keyword>
<protein>
    <submittedName>
        <fullName evidence="5">4-hydroxybenzoate transporter</fullName>
    </submittedName>
</protein>
<comment type="subcellular location">
    <subcellularLocation>
        <location evidence="1">Membrane</location>
        <topology evidence="1">Multi-pass membrane protein</topology>
    </subcellularLocation>
</comment>
<dbReference type="InterPro" id="IPR020846">
    <property type="entry name" value="MFS_dom"/>
</dbReference>
<dbReference type="CDD" id="cd17365">
    <property type="entry name" value="MFS_PcaK_like"/>
    <property type="match status" value="1"/>
</dbReference>
<accession>A0A653B9P2</accession>
<dbReference type="SUPFAM" id="SSF103473">
    <property type="entry name" value="MFS general substrate transporter"/>
    <property type="match status" value="1"/>
</dbReference>
<sequence length="453" mass="47870">MSAAQTIDIPSVIDSNSLSRSQLWILIMVGLTVVMDGFDVQSMGYVAPAIIADWGVSKAELGPVFGAGLFGMLVGSLTLSVLADKIGRRPVLIWATVFFSLCMLVTAHVTSIGQLQVIRFVTGLGLGAIMPNALALVGEFSPRHKRVTLMMLVSCGYTIGAVLGGLVSAWMIPLWGWQSVFYLGGIFPLLIAALMYVYVPESMQFLVVKGRRLDEVGRTLRRIDPSLKVDGSTRYALAETAQGGAPVVELFREGRGVATVLLWVVNFMNLLNLYFLSSWLPTIATSAGMSTSTAVMVGTTLQVGGVLGTLLMGPVIDRIGFFKVLVPCFALAALSIALIGQPGIGLPLLFLVVTVTGFCIIGGQPAVNALAATYYPTALRSTGLGWSLGIGRWGSIAGPVLGGLLIQFEWSNSEIFLAMAVPTVIAALMLFLFAHTGGTASAPAARVDGDIVH</sequence>
<evidence type="ECO:0000256" key="3">
    <source>
        <dbReference type="ARBA" id="ARBA00022989"/>
    </source>
</evidence>
<dbReference type="PROSITE" id="PS00216">
    <property type="entry name" value="SUGAR_TRANSPORT_1"/>
    <property type="match status" value="1"/>
</dbReference>
<evidence type="ECO:0000256" key="1">
    <source>
        <dbReference type="ARBA" id="ARBA00004141"/>
    </source>
</evidence>
<dbReference type="OrthoDB" id="7066727at2"/>
<dbReference type="PROSITE" id="PS00217">
    <property type="entry name" value="SUGAR_TRANSPORT_2"/>
    <property type="match status" value="1"/>
</dbReference>
<dbReference type="PANTHER" id="PTHR23508">
    <property type="entry name" value="CARBOXYLIC ACID TRANSPORTER PROTEIN HOMOLOG"/>
    <property type="match status" value="1"/>
</dbReference>
<organism evidence="5">
    <name type="scientific">Ectopseudomonas oleovorans</name>
    <name type="common">Pseudomonas oleovorans</name>
    <dbReference type="NCBI Taxonomy" id="301"/>
    <lineage>
        <taxon>Bacteria</taxon>
        <taxon>Pseudomonadati</taxon>
        <taxon>Pseudomonadota</taxon>
        <taxon>Gammaproteobacteria</taxon>
        <taxon>Pseudomonadales</taxon>
        <taxon>Pseudomonadaceae</taxon>
        <taxon>Ectopseudomonas</taxon>
    </lineage>
</organism>
<dbReference type="InterPro" id="IPR036259">
    <property type="entry name" value="MFS_trans_sf"/>
</dbReference>
<gene>
    <name evidence="5" type="ORF">POT9AD_4421</name>
</gene>
<proteinExistence type="predicted"/>
<dbReference type="Gene3D" id="1.20.1250.20">
    <property type="entry name" value="MFS general substrate transporter like domains"/>
    <property type="match status" value="1"/>
</dbReference>
<dbReference type="EMBL" id="LR130779">
    <property type="protein sequence ID" value="VDN65396.1"/>
    <property type="molecule type" value="Genomic_DNA"/>
</dbReference>
<keyword evidence="2" id="KW-0812">Transmembrane</keyword>
<dbReference type="PROSITE" id="PS50850">
    <property type="entry name" value="MFS"/>
    <property type="match status" value="1"/>
</dbReference>
<name>A0A653B9P2_ECTOL</name>
<dbReference type="InterPro" id="IPR011701">
    <property type="entry name" value="MFS"/>
</dbReference>
<evidence type="ECO:0000313" key="5">
    <source>
        <dbReference type="EMBL" id="VDN65396.1"/>
    </source>
</evidence>
<dbReference type="GO" id="GO:0046943">
    <property type="term" value="F:carboxylic acid transmembrane transporter activity"/>
    <property type="evidence" value="ECO:0007669"/>
    <property type="project" value="TreeGrafter"/>
</dbReference>
<evidence type="ECO:0000256" key="2">
    <source>
        <dbReference type="ARBA" id="ARBA00022692"/>
    </source>
</evidence>
<dbReference type="AlphaFoldDB" id="A0A653B9P2"/>